<keyword evidence="3" id="KW-1185">Reference proteome</keyword>
<name>A0A166L8S7_9AGAM</name>
<accession>A0A166L8S7</accession>
<feature type="region of interest" description="Disordered" evidence="1">
    <location>
        <begin position="240"/>
        <end position="273"/>
    </location>
</feature>
<evidence type="ECO:0000313" key="3">
    <source>
        <dbReference type="Proteomes" id="UP000076532"/>
    </source>
</evidence>
<protein>
    <submittedName>
        <fullName evidence="2">Uncharacterized protein</fullName>
    </submittedName>
</protein>
<evidence type="ECO:0000313" key="2">
    <source>
        <dbReference type="EMBL" id="KZP22696.1"/>
    </source>
</evidence>
<evidence type="ECO:0000256" key="1">
    <source>
        <dbReference type="SAM" id="MobiDB-lite"/>
    </source>
</evidence>
<dbReference type="OrthoDB" id="3063716at2759"/>
<dbReference type="Proteomes" id="UP000076532">
    <property type="component" value="Unassembled WGS sequence"/>
</dbReference>
<reference evidence="2 3" key="1">
    <citation type="journal article" date="2016" name="Mol. Biol. Evol.">
        <title>Comparative Genomics of Early-Diverging Mushroom-Forming Fungi Provides Insights into the Origins of Lignocellulose Decay Capabilities.</title>
        <authorList>
            <person name="Nagy L.G."/>
            <person name="Riley R."/>
            <person name="Tritt A."/>
            <person name="Adam C."/>
            <person name="Daum C."/>
            <person name="Floudas D."/>
            <person name="Sun H."/>
            <person name="Yadav J.S."/>
            <person name="Pangilinan J."/>
            <person name="Larsson K.H."/>
            <person name="Matsuura K."/>
            <person name="Barry K."/>
            <person name="Labutti K."/>
            <person name="Kuo R."/>
            <person name="Ohm R.A."/>
            <person name="Bhattacharya S.S."/>
            <person name="Shirouzu T."/>
            <person name="Yoshinaga Y."/>
            <person name="Martin F.M."/>
            <person name="Grigoriev I.V."/>
            <person name="Hibbett D.S."/>
        </authorList>
    </citation>
    <scope>NUCLEOTIDE SEQUENCE [LARGE SCALE GENOMIC DNA]</scope>
    <source>
        <strain evidence="2 3">CBS 109695</strain>
    </source>
</reference>
<feature type="compositionally biased region" description="Basic residues" evidence="1">
    <location>
        <begin position="246"/>
        <end position="255"/>
    </location>
</feature>
<dbReference type="EMBL" id="KV417537">
    <property type="protein sequence ID" value="KZP22696.1"/>
    <property type="molecule type" value="Genomic_DNA"/>
</dbReference>
<sequence>MSDRACAMCISLLIANTHDNSMTSRNPNVHALESGTQNVTRAQLDHIDTEYESEQEPIPDLPLLTKRLRELVTEELGDPSVAINAKRRKLDSADESADMEDAPNAHSPFFLLSSWTTPQDVILDPKPPPPVASTEPDVEDNKTQAKQRRQQSKIAAIDYDRIQTESQKHYPPSMMTQGRLLQTKQSSPIQPSSLPVIVVTETHQPSRRTRPPVSATSPGSRLALSVLPGIPVVPVHCSVDTSNHTPRSRHRRGKKAPQEIPQPTFWRPDPALKGKGKSAGYALGYPGNWLALGARSKAKQYGRDTMRKGVLACES</sequence>
<organism evidence="2 3">
    <name type="scientific">Athelia psychrophila</name>
    <dbReference type="NCBI Taxonomy" id="1759441"/>
    <lineage>
        <taxon>Eukaryota</taxon>
        <taxon>Fungi</taxon>
        <taxon>Dikarya</taxon>
        <taxon>Basidiomycota</taxon>
        <taxon>Agaricomycotina</taxon>
        <taxon>Agaricomycetes</taxon>
        <taxon>Agaricomycetidae</taxon>
        <taxon>Atheliales</taxon>
        <taxon>Atheliaceae</taxon>
        <taxon>Athelia</taxon>
    </lineage>
</organism>
<gene>
    <name evidence="2" type="ORF">FIBSPDRAFT_1043303</name>
</gene>
<proteinExistence type="predicted"/>
<feature type="region of interest" description="Disordered" evidence="1">
    <location>
        <begin position="123"/>
        <end position="152"/>
    </location>
</feature>
<dbReference type="AlphaFoldDB" id="A0A166L8S7"/>